<evidence type="ECO:0000259" key="6">
    <source>
        <dbReference type="SMART" id="SM00849"/>
    </source>
</evidence>
<dbReference type="GO" id="GO:0046872">
    <property type="term" value="F:metal ion binding"/>
    <property type="evidence" value="ECO:0007669"/>
    <property type="project" value="UniProtKB-KW"/>
</dbReference>
<comment type="cofactor">
    <cofactor evidence="1">
        <name>Zn(2+)</name>
        <dbReference type="ChEBI" id="CHEBI:29105"/>
    </cofactor>
</comment>
<dbReference type="SUPFAM" id="SSF56281">
    <property type="entry name" value="Metallo-hydrolase/oxidoreductase"/>
    <property type="match status" value="2"/>
</dbReference>
<feature type="signal peptide" evidence="5">
    <location>
        <begin position="1"/>
        <end position="27"/>
    </location>
</feature>
<evidence type="ECO:0000256" key="5">
    <source>
        <dbReference type="SAM" id="SignalP"/>
    </source>
</evidence>
<evidence type="ECO:0000256" key="2">
    <source>
        <dbReference type="ARBA" id="ARBA00022723"/>
    </source>
</evidence>
<dbReference type="PANTHER" id="PTHR46233">
    <property type="entry name" value="HYDROXYACYLGLUTATHIONE HYDROLASE GLOC"/>
    <property type="match status" value="1"/>
</dbReference>
<dbReference type="InterPro" id="IPR001279">
    <property type="entry name" value="Metallo-B-lactamas"/>
</dbReference>
<accession>A0A1M7XZ20</accession>
<dbReference type="AlphaFoldDB" id="A0A1M7XZ20"/>
<proteinExistence type="predicted"/>
<feature type="chain" id="PRO_5012297253" evidence="5">
    <location>
        <begin position="28"/>
        <end position="616"/>
    </location>
</feature>
<name>A0A1M7XZ20_9BACT</name>
<evidence type="ECO:0000313" key="7">
    <source>
        <dbReference type="EMBL" id="SHO44129.1"/>
    </source>
</evidence>
<evidence type="ECO:0000256" key="3">
    <source>
        <dbReference type="ARBA" id="ARBA00022801"/>
    </source>
</evidence>
<reference evidence="7 8" key="1">
    <citation type="submission" date="2016-12" db="EMBL/GenBank/DDBJ databases">
        <authorList>
            <person name="Song W.-J."/>
            <person name="Kurnit D.M."/>
        </authorList>
    </citation>
    <scope>NUCLEOTIDE SEQUENCE [LARGE SCALE GENOMIC DNA]</scope>
    <source>
        <strain evidence="7 8">DSM 18488</strain>
    </source>
</reference>
<dbReference type="OrthoDB" id="9802248at2"/>
<evidence type="ECO:0000256" key="1">
    <source>
        <dbReference type="ARBA" id="ARBA00001947"/>
    </source>
</evidence>
<dbReference type="RefSeq" id="WP_073612014.1">
    <property type="nucleotide sequence ID" value="NZ_FRFE01000002.1"/>
</dbReference>
<sequence>MMNNFIFRIATCCMLYTMVCLGGSSFAEEPSPYNSGGLNIPEAVFLPAGARIPAVHVEPTEIFKDVYFIGTTSVGCMLYNTKDGIVMWDAMNNTDDMINILEPDMAALGLDPADIKLVMISHGHGDHYGGAKYIQDTYGAKVYMAQADEELMKWDRNGNPTQHPIIDKYLKDGHKISLKGNLGQKKGFTKGNKNGHSNGNQGNRADVVFDIIATPGHTAGSMSFAVPVTAFDGSEHVLVNWGGTGMPGSLEASYTYRDSVEKFAAFCEEKGADVELSMHPFVDYSTLKISQIREYGQSDPMVRGTDGVQFFMSALKAQVNQNITKFTADPNWDPRAETYETFGYGADILFVPNIIYTPPITALAIPGDHVEPLEIFKNVYYIGKTFVGCLLFKTEDGIIMWDALFPEDVTGDTAFFEEDMATLGLDPNDIKLIMISHGHGDHFGGAKYLQDTYGAEVMISAEDKGMMSMPGPGGLIAPPVIDGYLTDGGVVTFGGLTFEFAATPGHTPGSMSFVVPVTAFDGSEHKLANWGGTNYPKDIAGMLNYKNSVAYFSDFIAERNVDVEFSVHPFVDQSLLKLDKVRETGSSDAFIYGEESVQFFFDCLDYAVSQKIAEVE</sequence>
<keyword evidence="5" id="KW-0732">Signal</keyword>
<dbReference type="EMBL" id="FRFE01000002">
    <property type="protein sequence ID" value="SHO44129.1"/>
    <property type="molecule type" value="Genomic_DNA"/>
</dbReference>
<dbReference type="Proteomes" id="UP000184603">
    <property type="component" value="Unassembled WGS sequence"/>
</dbReference>
<dbReference type="STRING" id="1121416.SAMN02745220_00658"/>
<dbReference type="InterPro" id="IPR036866">
    <property type="entry name" value="RibonucZ/Hydroxyglut_hydro"/>
</dbReference>
<dbReference type="GO" id="GO:0016787">
    <property type="term" value="F:hydrolase activity"/>
    <property type="evidence" value="ECO:0007669"/>
    <property type="project" value="UniProtKB-KW"/>
</dbReference>
<dbReference type="SMART" id="SM00849">
    <property type="entry name" value="Lactamase_B"/>
    <property type="match status" value="2"/>
</dbReference>
<evidence type="ECO:0000256" key="4">
    <source>
        <dbReference type="ARBA" id="ARBA00022833"/>
    </source>
</evidence>
<dbReference type="InterPro" id="IPR051453">
    <property type="entry name" value="MBL_Glyoxalase_II"/>
</dbReference>
<dbReference type="Gene3D" id="3.60.15.10">
    <property type="entry name" value="Ribonuclease Z/Hydroxyacylglutathione hydrolase-like"/>
    <property type="match status" value="3"/>
</dbReference>
<keyword evidence="4" id="KW-0862">Zinc</keyword>
<dbReference type="Pfam" id="PF00753">
    <property type="entry name" value="Lactamase_B"/>
    <property type="match status" value="2"/>
</dbReference>
<feature type="domain" description="Metallo-beta-lactamase" evidence="6">
    <location>
        <begin position="386"/>
        <end position="554"/>
    </location>
</feature>
<feature type="domain" description="Metallo-beta-lactamase" evidence="6">
    <location>
        <begin position="73"/>
        <end position="278"/>
    </location>
</feature>
<keyword evidence="2" id="KW-0479">Metal-binding</keyword>
<protein>
    <submittedName>
        <fullName evidence="7">Metallo-beta-lactamase superfamily protein</fullName>
    </submittedName>
</protein>
<dbReference type="PANTHER" id="PTHR46233:SF3">
    <property type="entry name" value="HYDROXYACYLGLUTATHIONE HYDROLASE GLOC"/>
    <property type="match status" value="1"/>
</dbReference>
<evidence type="ECO:0000313" key="8">
    <source>
        <dbReference type="Proteomes" id="UP000184603"/>
    </source>
</evidence>
<gene>
    <name evidence="7" type="ORF">SAMN02745220_00658</name>
</gene>
<organism evidence="7 8">
    <name type="scientific">Desulfopila aestuarii DSM 18488</name>
    <dbReference type="NCBI Taxonomy" id="1121416"/>
    <lineage>
        <taxon>Bacteria</taxon>
        <taxon>Pseudomonadati</taxon>
        <taxon>Thermodesulfobacteriota</taxon>
        <taxon>Desulfobulbia</taxon>
        <taxon>Desulfobulbales</taxon>
        <taxon>Desulfocapsaceae</taxon>
        <taxon>Desulfopila</taxon>
    </lineage>
</organism>
<keyword evidence="3" id="KW-0378">Hydrolase</keyword>
<keyword evidence="8" id="KW-1185">Reference proteome</keyword>